<proteinExistence type="predicted"/>
<organism evidence="3 4">
    <name type="scientific">Salipiger profundus</name>
    <dbReference type="NCBI Taxonomy" id="1229727"/>
    <lineage>
        <taxon>Bacteria</taxon>
        <taxon>Pseudomonadati</taxon>
        <taxon>Pseudomonadota</taxon>
        <taxon>Alphaproteobacteria</taxon>
        <taxon>Rhodobacterales</taxon>
        <taxon>Roseobacteraceae</taxon>
        <taxon>Salipiger</taxon>
    </lineage>
</organism>
<dbReference type="PANTHER" id="PTHR42714">
    <property type="entry name" value="TRNA MODIFICATION GTPASE GTPBP3"/>
    <property type="match status" value="1"/>
</dbReference>
<dbReference type="GO" id="GO:0005829">
    <property type="term" value="C:cytosol"/>
    <property type="evidence" value="ECO:0007669"/>
    <property type="project" value="TreeGrafter"/>
</dbReference>
<dbReference type="STRING" id="1229727.Ga0080559_TMP1456"/>
<dbReference type="AlphaFoldDB" id="A0A1U7D299"/>
<evidence type="ECO:0000256" key="1">
    <source>
        <dbReference type="SAM" id="Phobius"/>
    </source>
</evidence>
<dbReference type="OrthoDB" id="238366at2"/>
<dbReference type="Proteomes" id="UP000186559">
    <property type="component" value="Chromosome"/>
</dbReference>
<name>A0A1U7D299_9RHOB</name>
<dbReference type="KEGG" id="tpro:Ga0080559_TMP1456"/>
<keyword evidence="1" id="KW-0812">Transmembrane</keyword>
<keyword evidence="1" id="KW-1133">Transmembrane helix</keyword>
<dbReference type="InterPro" id="IPR027417">
    <property type="entry name" value="P-loop_NTPase"/>
</dbReference>
<dbReference type="InterPro" id="IPR006073">
    <property type="entry name" value="GTP-bd"/>
</dbReference>
<protein>
    <recommendedName>
        <fullName evidence="2">G domain-containing protein</fullName>
    </recommendedName>
</protein>
<evidence type="ECO:0000313" key="3">
    <source>
        <dbReference type="EMBL" id="APX22252.1"/>
    </source>
</evidence>
<dbReference type="GO" id="GO:0030488">
    <property type="term" value="P:tRNA methylation"/>
    <property type="evidence" value="ECO:0007669"/>
    <property type="project" value="TreeGrafter"/>
</dbReference>
<feature type="domain" description="G" evidence="2">
    <location>
        <begin position="287"/>
        <end position="380"/>
    </location>
</feature>
<dbReference type="GO" id="GO:0002098">
    <property type="term" value="P:tRNA wobble uridine modification"/>
    <property type="evidence" value="ECO:0007669"/>
    <property type="project" value="TreeGrafter"/>
</dbReference>
<keyword evidence="1" id="KW-0472">Membrane</keyword>
<evidence type="ECO:0000313" key="4">
    <source>
        <dbReference type="Proteomes" id="UP000186559"/>
    </source>
</evidence>
<sequence>MKLRERLRPALLRWDRILSIAALAVPVLAAMLAGFAWMFEHGWLVEFIVASISLGGLVALVRFARSWMRGRAPEPVVARDTQLHARIDPAWSEREVEAFKTAQALIADRTAKPLPWEDLQDIALEVVRVVAASSGNGGKGVLDFTIPEALLLADRVTVRLRSDIREKVPFSDSISVGTLLWLWEHREVAWKVRKHGWNAWRVIRAIKSLPVAILREIEGVIAEGHSSFLTSEGTVVAQALLLEEVAAAAVELYSGRLKFSDSELLDLGLASSDLDRARLAASDMPLRIAVAGQISAGKSSLINALLGRDVAEVDVIPTTDAARTYETTFDDVEAMLLDMPGLDGSAKIGKTVIKELSSADMVIWVVRANRPAREIDRATLSDLRDTLSADPRRRMPPTIIAVTCVDELLDGWPFPEGHLSDEAMDRVTEIIGAVQHDIGDAAATANTIPVVLTEPDWNIDRLRGRIESLLGRALDTQRNRLRIEGRTGGVMKEAGRAGRGLRDALTAFSHRYAGSDDPEETSRD</sequence>
<accession>A0A1U7D299</accession>
<evidence type="ECO:0000259" key="2">
    <source>
        <dbReference type="Pfam" id="PF01926"/>
    </source>
</evidence>
<dbReference type="RefSeq" id="WP_076622670.1">
    <property type="nucleotide sequence ID" value="NZ_BMEW01000032.1"/>
</dbReference>
<dbReference type="EMBL" id="CP014796">
    <property type="protein sequence ID" value="APX22252.1"/>
    <property type="molecule type" value="Genomic_DNA"/>
</dbReference>
<dbReference type="Pfam" id="PF01926">
    <property type="entry name" value="MMR_HSR1"/>
    <property type="match status" value="1"/>
</dbReference>
<keyword evidence="4" id="KW-1185">Reference proteome</keyword>
<dbReference type="GO" id="GO:0005525">
    <property type="term" value="F:GTP binding"/>
    <property type="evidence" value="ECO:0007669"/>
    <property type="project" value="InterPro"/>
</dbReference>
<reference evidence="3 4" key="1">
    <citation type="submission" date="2016-03" db="EMBL/GenBank/DDBJ databases">
        <title>Deep-sea bacteria in the southern Pacific.</title>
        <authorList>
            <person name="Tang K."/>
        </authorList>
    </citation>
    <scope>NUCLEOTIDE SEQUENCE [LARGE SCALE GENOMIC DNA]</scope>
    <source>
        <strain evidence="3 4">JLT2016</strain>
    </source>
</reference>
<dbReference type="PANTHER" id="PTHR42714:SF2">
    <property type="entry name" value="TRNA MODIFICATION GTPASE GTPBP3, MITOCHONDRIAL"/>
    <property type="match status" value="1"/>
</dbReference>
<feature type="transmembrane region" description="Helical" evidence="1">
    <location>
        <begin position="43"/>
        <end position="61"/>
    </location>
</feature>
<feature type="transmembrane region" description="Helical" evidence="1">
    <location>
        <begin position="20"/>
        <end position="37"/>
    </location>
</feature>
<gene>
    <name evidence="3" type="ORF">Ga0080559_TMP1456</name>
</gene>
<dbReference type="Gene3D" id="3.40.50.300">
    <property type="entry name" value="P-loop containing nucleotide triphosphate hydrolases"/>
    <property type="match status" value="1"/>
</dbReference>
<dbReference type="SUPFAM" id="SSF52540">
    <property type="entry name" value="P-loop containing nucleoside triphosphate hydrolases"/>
    <property type="match status" value="1"/>
</dbReference>